<protein>
    <recommendedName>
        <fullName evidence="4 7">Signal peptidase I</fullName>
        <ecNumber evidence="4 7">3.4.21.89</ecNumber>
    </recommendedName>
</protein>
<keyword evidence="7" id="KW-0812">Transmembrane</keyword>
<keyword evidence="10" id="KW-1185">Reference proteome</keyword>
<dbReference type="EC" id="3.4.21.89" evidence="4 7"/>
<dbReference type="RefSeq" id="WP_249282919.1">
    <property type="nucleotide sequence ID" value="NZ_JACRST010000010.1"/>
</dbReference>
<comment type="similarity">
    <text evidence="3 7">Belongs to the peptidase S26 family.</text>
</comment>
<dbReference type="InterPro" id="IPR000223">
    <property type="entry name" value="Pept_S26A_signal_pept_1"/>
</dbReference>
<evidence type="ECO:0000256" key="3">
    <source>
        <dbReference type="ARBA" id="ARBA00009370"/>
    </source>
</evidence>
<evidence type="ECO:0000256" key="7">
    <source>
        <dbReference type="RuleBase" id="RU362042"/>
    </source>
</evidence>
<name>A0A926I3Z2_9FIRM</name>
<feature type="active site" evidence="6">
    <location>
        <position position="60"/>
    </location>
</feature>
<dbReference type="GO" id="GO:0006465">
    <property type="term" value="P:signal peptide processing"/>
    <property type="evidence" value="ECO:0007669"/>
    <property type="project" value="InterPro"/>
</dbReference>
<dbReference type="InterPro" id="IPR019533">
    <property type="entry name" value="Peptidase_S26"/>
</dbReference>
<keyword evidence="7" id="KW-0645">Protease</keyword>
<feature type="active site" evidence="6">
    <location>
        <position position="96"/>
    </location>
</feature>
<dbReference type="PANTHER" id="PTHR43390:SF1">
    <property type="entry name" value="CHLOROPLAST PROCESSING PEPTIDASE"/>
    <property type="match status" value="1"/>
</dbReference>
<comment type="subcellular location">
    <subcellularLocation>
        <location evidence="2">Cell membrane</location>
        <topology evidence="2">Single-pass type II membrane protein</topology>
    </subcellularLocation>
    <subcellularLocation>
        <location evidence="7">Membrane</location>
        <topology evidence="7">Single-pass type II membrane protein</topology>
    </subcellularLocation>
</comment>
<sequence>MEERTLPTGQQLKEELKWEQHKGDYGRALRSTVYFLVVVAAAAVLAATLLFPVLRVTGTSMEPSLENKQIVLALKNSDFKRGDIVAFYYNNKILLKRVIAFPGEQVDIRSDGTVYVGGEPLQEPYLVEKSLGECDLEFPYQVPDGKIFVMGDHRATSVDSRSSAIGCISDEFIVGKVVLRVWPLQKIGPLA</sequence>
<evidence type="ECO:0000256" key="2">
    <source>
        <dbReference type="ARBA" id="ARBA00004401"/>
    </source>
</evidence>
<dbReference type="CDD" id="cd06530">
    <property type="entry name" value="S26_SPase_I"/>
    <property type="match status" value="1"/>
</dbReference>
<evidence type="ECO:0000313" key="9">
    <source>
        <dbReference type="EMBL" id="MBC8546844.1"/>
    </source>
</evidence>
<dbReference type="NCBIfam" id="TIGR02227">
    <property type="entry name" value="sigpep_I_bact"/>
    <property type="match status" value="1"/>
</dbReference>
<dbReference type="PROSITE" id="PS00761">
    <property type="entry name" value="SPASE_I_3"/>
    <property type="match status" value="1"/>
</dbReference>
<feature type="transmembrane region" description="Helical" evidence="7">
    <location>
        <begin position="33"/>
        <end position="54"/>
    </location>
</feature>
<reference evidence="9" key="1">
    <citation type="submission" date="2020-08" db="EMBL/GenBank/DDBJ databases">
        <title>Genome public.</title>
        <authorList>
            <person name="Liu C."/>
            <person name="Sun Q."/>
        </authorList>
    </citation>
    <scope>NUCLEOTIDE SEQUENCE</scope>
    <source>
        <strain evidence="9">NSJ-31</strain>
    </source>
</reference>
<dbReference type="InterPro" id="IPR019757">
    <property type="entry name" value="Pept_S26A_signal_pept_1_Lys-AS"/>
</dbReference>
<dbReference type="Pfam" id="PF10502">
    <property type="entry name" value="Peptidase_S26"/>
    <property type="match status" value="1"/>
</dbReference>
<evidence type="ECO:0000256" key="4">
    <source>
        <dbReference type="ARBA" id="ARBA00013208"/>
    </source>
</evidence>
<evidence type="ECO:0000256" key="6">
    <source>
        <dbReference type="PIRSR" id="PIRSR600223-1"/>
    </source>
</evidence>
<feature type="domain" description="Peptidase S26" evidence="8">
    <location>
        <begin position="30"/>
        <end position="182"/>
    </location>
</feature>
<keyword evidence="5 7" id="KW-0378">Hydrolase</keyword>
<organism evidence="9 10">
    <name type="scientific">Ligaoa zhengdingensis</name>
    <dbReference type="NCBI Taxonomy" id="2763658"/>
    <lineage>
        <taxon>Bacteria</taxon>
        <taxon>Bacillati</taxon>
        <taxon>Bacillota</taxon>
        <taxon>Clostridia</taxon>
        <taxon>Eubacteriales</taxon>
        <taxon>Oscillospiraceae</taxon>
        <taxon>Ligaoa</taxon>
    </lineage>
</organism>
<dbReference type="Proteomes" id="UP000653127">
    <property type="component" value="Unassembled WGS sequence"/>
</dbReference>
<dbReference type="PROSITE" id="PS00760">
    <property type="entry name" value="SPASE_I_2"/>
    <property type="match status" value="1"/>
</dbReference>
<gene>
    <name evidence="9" type="primary">lepB</name>
    <name evidence="9" type="ORF">H8711_07845</name>
</gene>
<dbReference type="GO" id="GO:0004252">
    <property type="term" value="F:serine-type endopeptidase activity"/>
    <property type="evidence" value="ECO:0007669"/>
    <property type="project" value="InterPro"/>
</dbReference>
<dbReference type="PANTHER" id="PTHR43390">
    <property type="entry name" value="SIGNAL PEPTIDASE I"/>
    <property type="match status" value="1"/>
</dbReference>
<comment type="caution">
    <text evidence="9">The sequence shown here is derived from an EMBL/GenBank/DDBJ whole genome shotgun (WGS) entry which is preliminary data.</text>
</comment>
<dbReference type="SUPFAM" id="SSF51306">
    <property type="entry name" value="LexA/Signal peptidase"/>
    <property type="match status" value="1"/>
</dbReference>
<evidence type="ECO:0000259" key="8">
    <source>
        <dbReference type="Pfam" id="PF10502"/>
    </source>
</evidence>
<dbReference type="Gene3D" id="2.10.109.10">
    <property type="entry name" value="Umud Fragment, subunit A"/>
    <property type="match status" value="1"/>
</dbReference>
<evidence type="ECO:0000313" key="10">
    <source>
        <dbReference type="Proteomes" id="UP000653127"/>
    </source>
</evidence>
<dbReference type="GO" id="GO:0009003">
    <property type="term" value="F:signal peptidase activity"/>
    <property type="evidence" value="ECO:0007669"/>
    <property type="project" value="UniProtKB-EC"/>
</dbReference>
<dbReference type="InterPro" id="IPR036286">
    <property type="entry name" value="LexA/Signal_pep-like_sf"/>
</dbReference>
<dbReference type="GO" id="GO:0005886">
    <property type="term" value="C:plasma membrane"/>
    <property type="evidence" value="ECO:0007669"/>
    <property type="project" value="UniProtKB-SubCell"/>
</dbReference>
<comment type="catalytic activity">
    <reaction evidence="1 7">
        <text>Cleavage of hydrophobic, N-terminal signal or leader sequences from secreted and periplasmic proteins.</text>
        <dbReference type="EC" id="3.4.21.89"/>
    </reaction>
</comment>
<dbReference type="InterPro" id="IPR019758">
    <property type="entry name" value="Pept_S26A_signal_pept_1_CS"/>
</dbReference>
<dbReference type="PRINTS" id="PR00727">
    <property type="entry name" value="LEADERPTASE"/>
</dbReference>
<evidence type="ECO:0000256" key="1">
    <source>
        <dbReference type="ARBA" id="ARBA00000677"/>
    </source>
</evidence>
<proteinExistence type="inferred from homology"/>
<dbReference type="EMBL" id="JACRST010000010">
    <property type="protein sequence ID" value="MBC8546844.1"/>
    <property type="molecule type" value="Genomic_DNA"/>
</dbReference>
<keyword evidence="7" id="KW-0472">Membrane</keyword>
<keyword evidence="7" id="KW-1133">Transmembrane helix</keyword>
<evidence type="ECO:0000256" key="5">
    <source>
        <dbReference type="ARBA" id="ARBA00022801"/>
    </source>
</evidence>
<accession>A0A926I3Z2</accession>
<dbReference type="AlphaFoldDB" id="A0A926I3Z2"/>